<feature type="region of interest" description="Disordered" evidence="2">
    <location>
        <begin position="52"/>
        <end position="71"/>
    </location>
</feature>
<dbReference type="SMART" id="SM00184">
    <property type="entry name" value="RING"/>
    <property type="match status" value="1"/>
</dbReference>
<keyword evidence="5" id="KW-1185">Reference proteome</keyword>
<feature type="region of interest" description="Disordered" evidence="2">
    <location>
        <begin position="1"/>
        <end position="24"/>
    </location>
</feature>
<evidence type="ECO:0000313" key="5">
    <source>
        <dbReference type="Proteomes" id="UP000596661"/>
    </source>
</evidence>
<dbReference type="AlphaFoldDB" id="A0A803PG57"/>
<feature type="region of interest" description="Disordered" evidence="2">
    <location>
        <begin position="277"/>
        <end position="308"/>
    </location>
</feature>
<dbReference type="Proteomes" id="UP000596661">
    <property type="component" value="Chromosome 4"/>
</dbReference>
<protein>
    <recommendedName>
        <fullName evidence="3">RING-type domain-containing protein</fullName>
    </recommendedName>
</protein>
<feature type="region of interest" description="Disordered" evidence="2">
    <location>
        <begin position="329"/>
        <end position="366"/>
    </location>
</feature>
<dbReference type="EnsemblPlants" id="evm.model.04.2256">
    <property type="protein sequence ID" value="cds.evm.model.04.2256"/>
    <property type="gene ID" value="evm.TU.04.2256"/>
</dbReference>
<dbReference type="InterPro" id="IPR001841">
    <property type="entry name" value="Znf_RING"/>
</dbReference>
<accession>A0A803PG57</accession>
<evidence type="ECO:0000256" key="1">
    <source>
        <dbReference type="PROSITE-ProRule" id="PRU00175"/>
    </source>
</evidence>
<reference evidence="4" key="2">
    <citation type="submission" date="2021-03" db="UniProtKB">
        <authorList>
            <consortium name="EnsemblPlants"/>
        </authorList>
    </citation>
    <scope>IDENTIFICATION</scope>
</reference>
<feature type="compositionally biased region" description="Polar residues" evidence="2">
    <location>
        <begin position="175"/>
        <end position="186"/>
    </location>
</feature>
<dbReference type="PANTHER" id="PTHR46629">
    <property type="entry name" value="OS01G0917900 PROTEIN"/>
    <property type="match status" value="1"/>
</dbReference>
<dbReference type="Pfam" id="PF13920">
    <property type="entry name" value="zf-C3HC4_3"/>
    <property type="match status" value="1"/>
</dbReference>
<keyword evidence="1" id="KW-0479">Metal-binding</keyword>
<dbReference type="OrthoDB" id="1711136at2759"/>
<feature type="compositionally biased region" description="Polar residues" evidence="2">
    <location>
        <begin position="157"/>
        <end position="167"/>
    </location>
</feature>
<evidence type="ECO:0000313" key="4">
    <source>
        <dbReference type="EnsemblPlants" id="cds.evm.model.04.2256"/>
    </source>
</evidence>
<dbReference type="Gramene" id="evm.model.04.2256">
    <property type="protein sequence ID" value="cds.evm.model.04.2256"/>
    <property type="gene ID" value="evm.TU.04.2256"/>
</dbReference>
<organism evidence="4 5">
    <name type="scientific">Cannabis sativa</name>
    <name type="common">Hemp</name>
    <name type="synonym">Marijuana</name>
    <dbReference type="NCBI Taxonomy" id="3483"/>
    <lineage>
        <taxon>Eukaryota</taxon>
        <taxon>Viridiplantae</taxon>
        <taxon>Streptophyta</taxon>
        <taxon>Embryophyta</taxon>
        <taxon>Tracheophyta</taxon>
        <taxon>Spermatophyta</taxon>
        <taxon>Magnoliopsida</taxon>
        <taxon>eudicotyledons</taxon>
        <taxon>Gunneridae</taxon>
        <taxon>Pentapetalae</taxon>
        <taxon>rosids</taxon>
        <taxon>fabids</taxon>
        <taxon>Rosales</taxon>
        <taxon>Cannabaceae</taxon>
        <taxon>Cannabis</taxon>
    </lineage>
</organism>
<proteinExistence type="predicted"/>
<evidence type="ECO:0000259" key="3">
    <source>
        <dbReference type="PROSITE" id="PS50089"/>
    </source>
</evidence>
<dbReference type="CDD" id="cd16449">
    <property type="entry name" value="RING-HC"/>
    <property type="match status" value="1"/>
</dbReference>
<dbReference type="Gene3D" id="3.30.40.10">
    <property type="entry name" value="Zinc/RING finger domain, C3HC4 (zinc finger)"/>
    <property type="match status" value="1"/>
</dbReference>
<dbReference type="GO" id="GO:0008270">
    <property type="term" value="F:zinc ion binding"/>
    <property type="evidence" value="ECO:0007669"/>
    <property type="project" value="UniProtKB-KW"/>
</dbReference>
<keyword evidence="1" id="KW-0863">Zinc-finger</keyword>
<dbReference type="InterPro" id="IPR013083">
    <property type="entry name" value="Znf_RING/FYVE/PHD"/>
</dbReference>
<keyword evidence="1" id="KW-0862">Zinc</keyword>
<feature type="compositionally biased region" description="Acidic residues" evidence="2">
    <location>
        <begin position="333"/>
        <end position="356"/>
    </location>
</feature>
<name>A0A803PG57_CANSA</name>
<dbReference type="OMA" id="THADHND"/>
<reference evidence="4" key="1">
    <citation type="submission" date="2018-11" db="EMBL/GenBank/DDBJ databases">
        <authorList>
            <person name="Grassa J C."/>
        </authorList>
    </citation>
    <scope>NUCLEOTIDE SEQUENCE [LARGE SCALE GENOMIC DNA]</scope>
</reference>
<dbReference type="SUPFAM" id="SSF57850">
    <property type="entry name" value="RING/U-box"/>
    <property type="match status" value="1"/>
</dbReference>
<feature type="domain" description="RING-type" evidence="3">
    <location>
        <begin position="375"/>
        <end position="413"/>
    </location>
</feature>
<dbReference type="PROSITE" id="PS50089">
    <property type="entry name" value="ZF_RING_2"/>
    <property type="match status" value="1"/>
</dbReference>
<evidence type="ECO:0000256" key="2">
    <source>
        <dbReference type="SAM" id="MobiDB-lite"/>
    </source>
</evidence>
<feature type="compositionally biased region" description="Acidic residues" evidence="2">
    <location>
        <begin position="286"/>
        <end position="300"/>
    </location>
</feature>
<feature type="region of interest" description="Disordered" evidence="2">
    <location>
        <begin position="157"/>
        <end position="250"/>
    </location>
</feature>
<sequence length="423" mass="45875">MEGGRRGSTNNRAECGGGGRPRTTLFDQMSAVADGRDLTGLTLDDILTAEKRALHSSSPRQPHAPPPIPGPVVRTLLDIIRDEDPKSGSCKEFAASRDKKSWKSFKDRLRLKRSGSGAAWTSSVHTPTSDILIPNSRSQVFRHNSARERSLVDSFTDMTQLDESSPDNGGGSRFNRPQISRRSSTRFGAAAMYDCSPNEEENEEPNVPSLRHQISRRHSTRYSLAMSEENNNSNSPVADLTEPAAPMREGSRRLSVILAEERSLSAREAVAAQEAAEAEAAAAAADEAETTGTVEEEAAPETDSGQPARMSLMDLLEETDRQMGFVGSRYMIGDEDEDENGLEEEEEDDEEEEEESAGTGGGGGGGGTGGVEKNCCVCMVRHKGAAFIPCGHTFCRLCSRELWVSRGNCPLCNGFILEILDIF</sequence>
<dbReference type="EMBL" id="UZAU01000406">
    <property type="status" value="NOT_ANNOTATED_CDS"/>
    <property type="molecule type" value="Genomic_DNA"/>
</dbReference>